<evidence type="ECO:0000313" key="8">
    <source>
        <dbReference type="RefSeq" id="XP_023169516.2"/>
    </source>
</evidence>
<evidence type="ECO:0000256" key="2">
    <source>
        <dbReference type="ARBA" id="ARBA00022741"/>
    </source>
</evidence>
<dbReference type="SMART" id="SM00382">
    <property type="entry name" value="AAA"/>
    <property type="match status" value="1"/>
</dbReference>
<dbReference type="InterPro" id="IPR001270">
    <property type="entry name" value="ClpA/B"/>
</dbReference>
<dbReference type="Pfam" id="PF00004">
    <property type="entry name" value="AAA"/>
    <property type="match status" value="1"/>
</dbReference>
<organism evidence="7 8">
    <name type="scientific">Drosophila hydei</name>
    <name type="common">Fruit fly</name>
    <dbReference type="NCBI Taxonomy" id="7224"/>
    <lineage>
        <taxon>Eukaryota</taxon>
        <taxon>Metazoa</taxon>
        <taxon>Ecdysozoa</taxon>
        <taxon>Arthropoda</taxon>
        <taxon>Hexapoda</taxon>
        <taxon>Insecta</taxon>
        <taxon>Pterygota</taxon>
        <taxon>Neoptera</taxon>
        <taxon>Endopterygota</taxon>
        <taxon>Diptera</taxon>
        <taxon>Brachycera</taxon>
        <taxon>Muscomorpha</taxon>
        <taxon>Ephydroidea</taxon>
        <taxon>Drosophilidae</taxon>
        <taxon>Drosophila</taxon>
    </lineage>
</organism>
<dbReference type="CTD" id="41013"/>
<dbReference type="InterPro" id="IPR044539">
    <property type="entry name" value="Pch2-like"/>
</dbReference>
<dbReference type="Proteomes" id="UP000504633">
    <property type="component" value="Unplaced"/>
</dbReference>
<feature type="domain" description="AAA+ ATPase" evidence="6">
    <location>
        <begin position="167"/>
        <end position="318"/>
    </location>
</feature>
<dbReference type="PROSITE" id="PS00674">
    <property type="entry name" value="AAA"/>
    <property type="match status" value="1"/>
</dbReference>
<evidence type="ECO:0000256" key="4">
    <source>
        <dbReference type="ARBA" id="ARBA00023254"/>
    </source>
</evidence>
<dbReference type="InterPro" id="IPR027417">
    <property type="entry name" value="P-loop_NTPase"/>
</dbReference>
<dbReference type="OrthoDB" id="10042665at2759"/>
<dbReference type="GO" id="GO:0016887">
    <property type="term" value="F:ATP hydrolysis activity"/>
    <property type="evidence" value="ECO:0007669"/>
    <property type="project" value="InterPro"/>
</dbReference>
<comment type="similarity">
    <text evidence="1">Belongs to the AAA ATPase family. PCH2 subfamily.</text>
</comment>
<dbReference type="InterPro" id="IPR003960">
    <property type="entry name" value="ATPase_AAA_CS"/>
</dbReference>
<reference evidence="8" key="1">
    <citation type="submission" date="2025-08" db="UniProtKB">
        <authorList>
            <consortium name="RefSeq"/>
        </authorList>
    </citation>
    <scope>IDENTIFICATION</scope>
    <source>
        <strain evidence="8">15085-1641.00</strain>
        <tissue evidence="8">Whole body</tissue>
    </source>
</reference>
<dbReference type="PANTHER" id="PTHR45991:SF1">
    <property type="entry name" value="PACHYTENE CHECKPOINT PROTEIN 2 HOMOLOG"/>
    <property type="match status" value="1"/>
</dbReference>
<dbReference type="InterPro" id="IPR003593">
    <property type="entry name" value="AAA+_ATPase"/>
</dbReference>
<evidence type="ECO:0000256" key="1">
    <source>
        <dbReference type="ARBA" id="ARBA00007271"/>
    </source>
</evidence>
<dbReference type="Pfam" id="PF23242">
    <property type="entry name" value="AAA_lid_TRIP13_C"/>
    <property type="match status" value="1"/>
</dbReference>
<proteinExistence type="inferred from homology"/>
<gene>
    <name evidence="8" type="primary">LOC111598491</name>
</gene>
<dbReference type="GO" id="GO:0005634">
    <property type="term" value="C:nucleus"/>
    <property type="evidence" value="ECO:0007669"/>
    <property type="project" value="TreeGrafter"/>
</dbReference>
<dbReference type="GO" id="GO:0007131">
    <property type="term" value="P:reciprocal meiotic recombination"/>
    <property type="evidence" value="ECO:0007669"/>
    <property type="project" value="TreeGrafter"/>
</dbReference>
<dbReference type="PANTHER" id="PTHR45991">
    <property type="entry name" value="PACHYTENE CHECKPOINT PROTEIN 2"/>
    <property type="match status" value="1"/>
</dbReference>
<protein>
    <submittedName>
        <fullName evidence="8">Pachytene checkpoint protein 2 homolog</fullName>
    </submittedName>
</protein>
<dbReference type="SUPFAM" id="SSF52540">
    <property type="entry name" value="P-loop containing nucleoside triphosphate hydrolases"/>
    <property type="match status" value="1"/>
</dbReference>
<evidence type="ECO:0000259" key="6">
    <source>
        <dbReference type="SMART" id="SM00382"/>
    </source>
</evidence>
<dbReference type="FunFam" id="3.40.50.300:FF:001494">
    <property type="entry name" value="Pachytene checkpoint component Pch2"/>
    <property type="match status" value="1"/>
</dbReference>
<dbReference type="GO" id="GO:0051598">
    <property type="term" value="P:meiotic recombination checkpoint signaling"/>
    <property type="evidence" value="ECO:0007669"/>
    <property type="project" value="TreeGrafter"/>
</dbReference>
<dbReference type="Gene3D" id="3.40.50.300">
    <property type="entry name" value="P-loop containing nucleotide triphosphate hydrolases"/>
    <property type="match status" value="1"/>
</dbReference>
<evidence type="ECO:0000313" key="7">
    <source>
        <dbReference type="Proteomes" id="UP000504633"/>
    </source>
</evidence>
<dbReference type="InterPro" id="IPR058249">
    <property type="entry name" value="Pch2_C"/>
</dbReference>
<evidence type="ECO:0000256" key="3">
    <source>
        <dbReference type="ARBA" id="ARBA00022840"/>
    </source>
</evidence>
<dbReference type="InterPro" id="IPR003959">
    <property type="entry name" value="ATPase_AAA_core"/>
</dbReference>
<keyword evidence="2 5" id="KW-0547">Nucleotide-binding</keyword>
<dbReference type="GO" id="GO:0005524">
    <property type="term" value="F:ATP binding"/>
    <property type="evidence" value="ECO:0007669"/>
    <property type="project" value="UniProtKB-KW"/>
</dbReference>
<accession>A0A6J1LRH4</accession>
<dbReference type="PRINTS" id="PR00300">
    <property type="entry name" value="CLPPROTEASEA"/>
</dbReference>
<dbReference type="CDD" id="cd19508">
    <property type="entry name" value="RecA-like_Pch2-like"/>
    <property type="match status" value="1"/>
</dbReference>
<dbReference type="AlphaFoldDB" id="A0A6J1LRH4"/>
<dbReference type="OMA" id="YMTQRPE"/>
<keyword evidence="4" id="KW-0469">Meiosis</keyword>
<keyword evidence="7" id="KW-1185">Reference proteome</keyword>
<evidence type="ECO:0000256" key="5">
    <source>
        <dbReference type="RuleBase" id="RU003651"/>
    </source>
</evidence>
<sequence>MSFLSNSNTVHVEVRLHRCEKRMQTLQSEIEPQLDAYLKSLKTLRWNFAFNVNTHIPAIESILLEKDNGENGIVKVDNRLKFCYHYYMTQRPELRSGGGLFDGEGDVNTDNVDNVISAHHVLLPASEFVGLWDNLIYEEGLKEKLLKFALSALSFSQHNVDTNVIACNRLLLLHGPPGTGKTSLCKALAQKLAVRTQNSFAYTHLVEINSHSLFSKWFSESGKLVARLFGKISELVADKNNLVCVLIDEVESLAYQRSAMSSNEPRDAMRVVNAVLTQLDDIKSCPNVLILATSNLPHSIDLAFLDRADIRQYIGLPAITAIGSIYKSMLTELMARGIVRTEHMENSQEDSEDLINDLAERSVGLSGRTLRKIPLLAHAHHTTRDLFEVNQKITLSDFLDAMLLALEQLLAEKRLLKQEAFVQDMSYQTSS</sequence>
<dbReference type="GO" id="GO:0005694">
    <property type="term" value="C:chromosome"/>
    <property type="evidence" value="ECO:0007669"/>
    <property type="project" value="TreeGrafter"/>
</dbReference>
<dbReference type="GeneID" id="111598491"/>
<name>A0A6J1LRH4_DROHY</name>
<keyword evidence="3 5" id="KW-0067">ATP-binding</keyword>
<dbReference type="RefSeq" id="XP_023169516.2">
    <property type="nucleotide sequence ID" value="XM_023313748.2"/>
</dbReference>
<dbReference type="KEGG" id="dhe:111598491"/>